<accession>A0AAD4I3X5</accession>
<name>A0AAD4I3X5_9PLEO</name>
<comment type="caution">
    <text evidence="2">The sequence shown here is derived from an EMBL/GenBank/DDBJ whole genome shotgun (WGS) entry which is preliminary data.</text>
</comment>
<evidence type="ECO:0000259" key="1">
    <source>
        <dbReference type="Pfam" id="PF06985"/>
    </source>
</evidence>
<keyword evidence="3" id="KW-1185">Reference proteome</keyword>
<gene>
    <name evidence="2" type="ORF">G6011_05746</name>
</gene>
<evidence type="ECO:0000313" key="2">
    <source>
        <dbReference type="EMBL" id="KAG9187875.1"/>
    </source>
</evidence>
<dbReference type="Pfam" id="PF06985">
    <property type="entry name" value="HET"/>
    <property type="match status" value="1"/>
</dbReference>
<reference evidence="2" key="1">
    <citation type="submission" date="2021-07" db="EMBL/GenBank/DDBJ databases">
        <title>Genome Resource of American Ginseng Black Spot Pathogen Alternaria panax.</title>
        <authorList>
            <person name="Qiu C."/>
            <person name="Wang W."/>
            <person name="Liu Z."/>
        </authorList>
    </citation>
    <scope>NUCLEOTIDE SEQUENCE</scope>
    <source>
        <strain evidence="2">BNCC115425</strain>
    </source>
</reference>
<feature type="domain" description="Heterokaryon incompatibility" evidence="1">
    <location>
        <begin position="203"/>
        <end position="248"/>
    </location>
</feature>
<dbReference type="PANTHER" id="PTHR33112:SF16">
    <property type="entry name" value="HETEROKARYON INCOMPATIBILITY DOMAIN-CONTAINING PROTEIN"/>
    <property type="match status" value="1"/>
</dbReference>
<dbReference type="PANTHER" id="PTHR33112">
    <property type="entry name" value="DOMAIN PROTEIN, PUTATIVE-RELATED"/>
    <property type="match status" value="1"/>
</dbReference>
<dbReference type="AlphaFoldDB" id="A0AAD4I3X5"/>
<sequence length="249" mass="27634">MQPEGSEFVASEYPAPSTTPADIVERCSNCNSDLSADDLDLKSVAGYFNQEETHRRWEEGAADGCIFCHLIAAVWADAAQQSRCYRSGYVKVGLVTDERYSLRLVNILSKLPHTLDRGVYATIAIYLKDSNLPNILEEYKPVSQQAIDPACLSLAKQWLSTCQNRHQRCDTKFDTAGPARLVDLRGDIIKLVLAPEESTRGSYIALSHCWGPSQPLRTTSESLTSFQEQIPANDLPQTFSDAIYVARAL</sequence>
<dbReference type="EMBL" id="JAANER010000007">
    <property type="protein sequence ID" value="KAG9187875.1"/>
    <property type="molecule type" value="Genomic_DNA"/>
</dbReference>
<proteinExistence type="predicted"/>
<protein>
    <recommendedName>
        <fullName evidence="1">Heterokaryon incompatibility domain-containing protein</fullName>
    </recommendedName>
</protein>
<dbReference type="InterPro" id="IPR010730">
    <property type="entry name" value="HET"/>
</dbReference>
<dbReference type="Proteomes" id="UP001199106">
    <property type="component" value="Unassembled WGS sequence"/>
</dbReference>
<organism evidence="2 3">
    <name type="scientific">Alternaria panax</name>
    <dbReference type="NCBI Taxonomy" id="48097"/>
    <lineage>
        <taxon>Eukaryota</taxon>
        <taxon>Fungi</taxon>
        <taxon>Dikarya</taxon>
        <taxon>Ascomycota</taxon>
        <taxon>Pezizomycotina</taxon>
        <taxon>Dothideomycetes</taxon>
        <taxon>Pleosporomycetidae</taxon>
        <taxon>Pleosporales</taxon>
        <taxon>Pleosporineae</taxon>
        <taxon>Pleosporaceae</taxon>
        <taxon>Alternaria</taxon>
        <taxon>Alternaria sect. Panax</taxon>
    </lineage>
</organism>
<evidence type="ECO:0000313" key="3">
    <source>
        <dbReference type="Proteomes" id="UP001199106"/>
    </source>
</evidence>